<proteinExistence type="predicted"/>
<dbReference type="GO" id="GO:0030244">
    <property type="term" value="P:cellulose biosynthetic process"/>
    <property type="evidence" value="ECO:0007669"/>
    <property type="project" value="InterPro"/>
</dbReference>
<dbReference type="PANTHER" id="PTHR46701">
    <property type="entry name" value="GLYCOSYLTRANSFERASE-LIKE KOBITO 1"/>
    <property type="match status" value="1"/>
</dbReference>
<comment type="caution">
    <text evidence="1">The sequence shown here is derived from an EMBL/GenBank/DDBJ whole genome shotgun (WGS) entry which is preliminary data.</text>
</comment>
<evidence type="ECO:0000313" key="1">
    <source>
        <dbReference type="EMBL" id="KAK3223831.1"/>
    </source>
</evidence>
<dbReference type="EMBL" id="JANJYJ010000003">
    <property type="protein sequence ID" value="KAK3223831.1"/>
    <property type="molecule type" value="Genomic_DNA"/>
</dbReference>
<protein>
    <submittedName>
        <fullName evidence="1">Uncharacterized protein</fullName>
    </submittedName>
</protein>
<evidence type="ECO:0000313" key="2">
    <source>
        <dbReference type="Proteomes" id="UP001281410"/>
    </source>
</evidence>
<name>A0AAE0AT97_9ROSI</name>
<gene>
    <name evidence="1" type="ORF">Dsin_010856</name>
</gene>
<dbReference type="GO" id="GO:0009737">
    <property type="term" value="P:response to abscisic acid"/>
    <property type="evidence" value="ECO:0007669"/>
    <property type="project" value="InterPro"/>
</dbReference>
<dbReference type="PANTHER" id="PTHR46701:SF7">
    <property type="entry name" value="GLYCOSYLTRANSFERASE-LIKE KOBITO 1"/>
    <property type="match status" value="1"/>
</dbReference>
<dbReference type="AlphaFoldDB" id="A0AAE0AT97"/>
<reference evidence="1" key="1">
    <citation type="journal article" date="2023" name="Plant J.">
        <title>Genome sequences and population genomics provide insights into the demographic history, inbreeding, and mutation load of two 'living fossil' tree species of Dipteronia.</title>
        <authorList>
            <person name="Feng Y."/>
            <person name="Comes H.P."/>
            <person name="Chen J."/>
            <person name="Zhu S."/>
            <person name="Lu R."/>
            <person name="Zhang X."/>
            <person name="Li P."/>
            <person name="Qiu J."/>
            <person name="Olsen K.M."/>
            <person name="Qiu Y."/>
        </authorList>
    </citation>
    <scope>NUCLEOTIDE SEQUENCE</scope>
    <source>
        <strain evidence="1">NBL</strain>
    </source>
</reference>
<accession>A0AAE0AT97</accession>
<dbReference type="InterPro" id="IPR044224">
    <property type="entry name" value="KOBITO1-like"/>
</dbReference>
<sequence length="79" mass="9174">MFEYREHIVWGDKDIKMKLLRKGILTRIYSPMVDNRSKEHQATARRVLNIEAIESHHEAAVPPLFPPGVNDDDHLLIEA</sequence>
<dbReference type="Proteomes" id="UP001281410">
    <property type="component" value="Unassembled WGS sequence"/>
</dbReference>
<organism evidence="1 2">
    <name type="scientific">Dipteronia sinensis</name>
    <dbReference type="NCBI Taxonomy" id="43782"/>
    <lineage>
        <taxon>Eukaryota</taxon>
        <taxon>Viridiplantae</taxon>
        <taxon>Streptophyta</taxon>
        <taxon>Embryophyta</taxon>
        <taxon>Tracheophyta</taxon>
        <taxon>Spermatophyta</taxon>
        <taxon>Magnoliopsida</taxon>
        <taxon>eudicotyledons</taxon>
        <taxon>Gunneridae</taxon>
        <taxon>Pentapetalae</taxon>
        <taxon>rosids</taxon>
        <taxon>malvids</taxon>
        <taxon>Sapindales</taxon>
        <taxon>Sapindaceae</taxon>
        <taxon>Hippocastanoideae</taxon>
        <taxon>Acereae</taxon>
        <taxon>Dipteronia</taxon>
    </lineage>
</organism>
<keyword evidence="2" id="KW-1185">Reference proteome</keyword>